<dbReference type="OrthoDB" id="9776767at2"/>
<reference evidence="1" key="1">
    <citation type="submission" date="2015-12" db="EMBL/GenBank/DDBJ databases">
        <authorList>
            <person name="Tikhonova T.V."/>
            <person name="Pavlov A.R."/>
            <person name="Beletsky A.V."/>
            <person name="Mardanov A.V."/>
            <person name="Sorokin D.Y."/>
            <person name="Ravin N.V."/>
            <person name="Popov V.O."/>
        </authorList>
    </citation>
    <scope>NUCLEOTIDE SEQUENCE</scope>
    <source>
        <strain evidence="1">DSM 14787</strain>
    </source>
</reference>
<dbReference type="RefSeq" id="WP_015256888.1">
    <property type="nucleotide sequence ID" value="NC_019902.2"/>
</dbReference>
<dbReference type="Proteomes" id="UP000010809">
    <property type="component" value="Chromosome"/>
</dbReference>
<protein>
    <submittedName>
        <fullName evidence="1">ATPase domain-containing protein</fullName>
    </submittedName>
</protein>
<name>L0DRV3_THIND</name>
<dbReference type="EMBL" id="CP003989">
    <property type="protein sequence ID" value="AGA31725.1"/>
    <property type="molecule type" value="Genomic_DNA"/>
</dbReference>
<dbReference type="AlphaFoldDB" id="L0DRV3"/>
<evidence type="ECO:0000313" key="1">
    <source>
        <dbReference type="EMBL" id="AGA31725.1"/>
    </source>
</evidence>
<dbReference type="KEGG" id="tni:TVNIR_0009"/>
<proteinExistence type="predicted"/>
<keyword evidence="2" id="KW-1185">Reference proteome</keyword>
<gene>
    <name evidence="1" type="ordered locus">TVNIR_0009</name>
</gene>
<dbReference type="PATRIC" id="fig|1255043.3.peg.9"/>
<evidence type="ECO:0000313" key="2">
    <source>
        <dbReference type="Proteomes" id="UP000010809"/>
    </source>
</evidence>
<accession>L0DRV3</accession>
<organism evidence="1 2">
    <name type="scientific">Thioalkalivibrio nitratireducens (strain DSM 14787 / UNIQEM 213 / ALEN2)</name>
    <dbReference type="NCBI Taxonomy" id="1255043"/>
    <lineage>
        <taxon>Bacteria</taxon>
        <taxon>Pseudomonadati</taxon>
        <taxon>Pseudomonadota</taxon>
        <taxon>Gammaproteobacteria</taxon>
        <taxon>Chromatiales</taxon>
        <taxon>Ectothiorhodospiraceae</taxon>
        <taxon>Thioalkalivibrio</taxon>
    </lineage>
</organism>
<dbReference type="HOGENOM" id="CLU_522664_0_0_6"/>
<sequence length="521" mass="60292">MKHKKSLDSEVVPLHLIFDYPVHWSKFKVLRDLLQNFYDAVGHREWHRRFSWQCEDGRLQLNAQDVGFSHDWLLHIGASTKREAIGEYAGYFGEGFKIAALCALRDHDWQIELASRDWRLQVTTESVRVDGRNLISLAYRIWQDEPWRDNTTLWIEPFRASDRDTVECAFLSFFAASNPLFGEPIWNGPEGAVFLRSKHPKPPGFPQTSEALGSGIVFAGYQALGSLELPLVVCSHRIRWNDRERSNFFRMDVVRVVEDIAARLPPEAAMRVLPYFRRWWYQYPRRRYDFDSWHRVVRTLAQQVSRSPEHAERWRERFPHLLCAAPIKRADIAARNRRRQALDWLGRQRRKYRLVQEGFSTLGYGLLETACEAADGFSVARPPTEQERRLIGLLETFVERVFPGWFGAAPLPPCRVLAHDRAVWMGMAVSQPCRDLVKNPRGWTIRRRLSSVALMPSLFRAERGPEALSTYLHELGHCFGGDQSGSFSEALTGMLEVVLAHPEDLMTFRQAWDAACRIDSA</sequence>